<evidence type="ECO:0000256" key="6">
    <source>
        <dbReference type="ARBA" id="ARBA00022801"/>
    </source>
</evidence>
<comment type="subcellular location">
    <subcellularLocation>
        <location evidence="1">Cell membrane</location>
        <topology evidence="1">Single-pass membrane protein</topology>
    </subcellularLocation>
</comment>
<dbReference type="Gene3D" id="3.30.2390.20">
    <property type="entry name" value="Type VII secretion system EccB, repeat 1 domain"/>
    <property type="match status" value="1"/>
</dbReference>
<dbReference type="Gene3D" id="2.40.50.910">
    <property type="entry name" value="Type VII secretion system EccB, repeat 3 domain"/>
    <property type="match status" value="1"/>
</dbReference>
<dbReference type="GO" id="GO:0005576">
    <property type="term" value="C:extracellular region"/>
    <property type="evidence" value="ECO:0007669"/>
    <property type="project" value="TreeGrafter"/>
</dbReference>
<dbReference type="Pfam" id="PF05108">
    <property type="entry name" value="T7SS_ESX1_EccB"/>
    <property type="match status" value="1"/>
</dbReference>
<evidence type="ECO:0000256" key="10">
    <source>
        <dbReference type="SAM" id="Phobius"/>
    </source>
</evidence>
<dbReference type="PANTHER" id="PTHR40765">
    <property type="entry name" value="ESX-2 SECRETION SYSTEM ATPASE ECCB2"/>
    <property type="match status" value="1"/>
</dbReference>
<dbReference type="AlphaFoldDB" id="A0A379M0H5"/>
<sequence length="489" mass="50697">MAAQPTTRWQVSGYRFLARRMDHALVRGDVRMIHDPMRSQFRASVVGTVVACVVLGGCAALALFRPQDRIGDAAVVVGRDSGALYVAIDTTFHPVLNLASARLILGAPAEPAVVADEELTKRPRGPLVGIPGAPSSLVHDAEDTPWTVCDVADPDGLQSSTTAVLAGTPDHRTGSVLADDEALLVTADGRYHLLYEGRRAEIDPNDRSLVRLLGVDISRARPASAGLLAAVPEVPRLTAPPIAGAGGPPVAPIPGARIGSVVAVSEPDGQSFHVVLGNGVQEVSRATAHLIHFSDSQGAPEIPVVPPDVLAAAPTVHELPVDTFPESVPRIVDPGESPVACSTWQPDAGEDDRHRSSLRLSAGTALPVGKDAVPVTPAQADGAGPQVDAIHIPPGRGRYVQATSLTSDTDRLGSLFYVADTGVRYGITDAAAAAALGFTDPPVRVPWPVLQLLAPGPTLGREQALLAHDGVAADPGAVPVRADNRPSGP</sequence>
<keyword evidence="3" id="KW-1003">Cell membrane</keyword>
<keyword evidence="6" id="KW-0378">Hydrolase</keyword>
<dbReference type="GO" id="GO:0005886">
    <property type="term" value="C:plasma membrane"/>
    <property type="evidence" value="ECO:0007669"/>
    <property type="project" value="UniProtKB-SubCell"/>
</dbReference>
<evidence type="ECO:0000256" key="4">
    <source>
        <dbReference type="ARBA" id="ARBA00022692"/>
    </source>
</evidence>
<keyword evidence="7" id="KW-0067">ATP-binding</keyword>
<gene>
    <name evidence="11" type="primary">eccB1</name>
    <name evidence="11" type="ORF">NCTC13296_01768</name>
</gene>
<dbReference type="Proteomes" id="UP000254569">
    <property type="component" value="Unassembled WGS sequence"/>
</dbReference>
<evidence type="ECO:0000256" key="2">
    <source>
        <dbReference type="ARBA" id="ARBA00008149"/>
    </source>
</evidence>
<keyword evidence="12" id="KW-1185">Reference proteome</keyword>
<proteinExistence type="inferred from homology"/>
<dbReference type="InterPro" id="IPR007795">
    <property type="entry name" value="T7SS_EccB"/>
</dbReference>
<dbReference type="RefSeq" id="WP_026003505.1">
    <property type="nucleotide sequence ID" value="NZ_LPZN01000018.1"/>
</dbReference>
<dbReference type="InterPro" id="IPR042485">
    <property type="entry name" value="T7SS_EccB_R3"/>
</dbReference>
<organism evidence="11 12">
    <name type="scientific">Rhodococcus gordoniae</name>
    <dbReference type="NCBI Taxonomy" id="223392"/>
    <lineage>
        <taxon>Bacteria</taxon>
        <taxon>Bacillati</taxon>
        <taxon>Actinomycetota</taxon>
        <taxon>Actinomycetes</taxon>
        <taxon>Mycobacteriales</taxon>
        <taxon>Nocardiaceae</taxon>
        <taxon>Rhodococcus</taxon>
    </lineage>
</organism>
<keyword evidence="5" id="KW-0547">Nucleotide-binding</keyword>
<dbReference type="GO" id="GO:0005524">
    <property type="term" value="F:ATP binding"/>
    <property type="evidence" value="ECO:0007669"/>
    <property type="project" value="UniProtKB-KW"/>
</dbReference>
<comment type="similarity">
    <text evidence="2">Belongs to the EccB family.</text>
</comment>
<dbReference type="PANTHER" id="PTHR40765:SF2">
    <property type="entry name" value="ESX-2 SECRETION SYSTEM ATPASE ECCB2"/>
    <property type="match status" value="1"/>
</dbReference>
<evidence type="ECO:0000256" key="9">
    <source>
        <dbReference type="ARBA" id="ARBA00023136"/>
    </source>
</evidence>
<dbReference type="OrthoDB" id="3847604at2"/>
<protein>
    <submittedName>
        <fullName evidence="11">Esx cluster lipoprotein</fullName>
    </submittedName>
</protein>
<evidence type="ECO:0000313" key="12">
    <source>
        <dbReference type="Proteomes" id="UP000254569"/>
    </source>
</evidence>
<evidence type="ECO:0000256" key="8">
    <source>
        <dbReference type="ARBA" id="ARBA00022989"/>
    </source>
</evidence>
<evidence type="ECO:0000256" key="7">
    <source>
        <dbReference type="ARBA" id="ARBA00022840"/>
    </source>
</evidence>
<dbReference type="NCBIfam" id="TIGR03919">
    <property type="entry name" value="T7SS_EccB"/>
    <property type="match status" value="1"/>
</dbReference>
<name>A0A379M0H5_9NOCA</name>
<keyword evidence="11" id="KW-0449">Lipoprotein</keyword>
<evidence type="ECO:0000313" key="11">
    <source>
        <dbReference type="EMBL" id="SUE14915.1"/>
    </source>
</evidence>
<keyword evidence="8 10" id="KW-1133">Transmembrane helix</keyword>
<dbReference type="EMBL" id="UGVI01000001">
    <property type="protein sequence ID" value="SUE14915.1"/>
    <property type="molecule type" value="Genomic_DNA"/>
</dbReference>
<dbReference type="GO" id="GO:0016787">
    <property type="term" value="F:hydrolase activity"/>
    <property type="evidence" value="ECO:0007669"/>
    <property type="project" value="UniProtKB-KW"/>
</dbReference>
<dbReference type="InterPro" id="IPR044857">
    <property type="entry name" value="T7SS_EccB_R1"/>
</dbReference>
<keyword evidence="9 10" id="KW-0472">Membrane</keyword>
<reference evidence="11 12" key="1">
    <citation type="submission" date="2018-06" db="EMBL/GenBank/DDBJ databases">
        <authorList>
            <consortium name="Pathogen Informatics"/>
            <person name="Doyle S."/>
        </authorList>
    </citation>
    <scope>NUCLEOTIDE SEQUENCE [LARGE SCALE GENOMIC DNA]</scope>
    <source>
        <strain evidence="11 12">NCTC13296</strain>
    </source>
</reference>
<evidence type="ECO:0000256" key="1">
    <source>
        <dbReference type="ARBA" id="ARBA00004162"/>
    </source>
</evidence>
<keyword evidence="4 10" id="KW-0812">Transmembrane</keyword>
<accession>A0A379M0H5</accession>
<feature type="transmembrane region" description="Helical" evidence="10">
    <location>
        <begin position="41"/>
        <end position="64"/>
    </location>
</feature>
<evidence type="ECO:0000256" key="3">
    <source>
        <dbReference type="ARBA" id="ARBA00022475"/>
    </source>
</evidence>
<evidence type="ECO:0000256" key="5">
    <source>
        <dbReference type="ARBA" id="ARBA00022741"/>
    </source>
</evidence>